<dbReference type="InterPro" id="IPR036251">
    <property type="entry name" value="Arg_repress_C_sf"/>
</dbReference>
<organism evidence="11 12">
    <name type="scientific">Agrilactobacillus yilanensis</name>
    <dbReference type="NCBI Taxonomy" id="2485997"/>
    <lineage>
        <taxon>Bacteria</taxon>
        <taxon>Bacillati</taxon>
        <taxon>Bacillota</taxon>
        <taxon>Bacilli</taxon>
        <taxon>Lactobacillales</taxon>
        <taxon>Lactobacillaceae</taxon>
        <taxon>Agrilactobacillus</taxon>
    </lineage>
</organism>
<evidence type="ECO:0000313" key="12">
    <source>
        <dbReference type="Proteomes" id="UP001597267"/>
    </source>
</evidence>
<sequence length="151" mass="16861">MKKTERQMILEQIINEHIVSTQDELLGLLKDQGVDATQATISRDIRDLQIVKARDESGNLRYMVFQGDSDNNDERLEDTISNVVLSVTQVQFLNVVKTLPSNGNVLAAVIDDLPLKDVVGTVAGHDTVVIISQDNNAADRMYQRIQENIVE</sequence>
<evidence type="ECO:0000256" key="6">
    <source>
        <dbReference type="ARBA" id="ARBA00023163"/>
    </source>
</evidence>
<keyword evidence="7" id="KW-0028">Amino-acid biosynthesis</keyword>
<keyword evidence="5 7" id="KW-0238">DNA-binding</keyword>
<evidence type="ECO:0000256" key="7">
    <source>
        <dbReference type="HAMAP-Rule" id="MF_00173"/>
    </source>
</evidence>
<dbReference type="HAMAP" id="MF_00173">
    <property type="entry name" value="Arg_repressor"/>
    <property type="match status" value="1"/>
</dbReference>
<keyword evidence="6 7" id="KW-0804">Transcription</keyword>
<dbReference type="InterPro" id="IPR001669">
    <property type="entry name" value="Arg_repress"/>
</dbReference>
<dbReference type="SUPFAM" id="SSF46785">
    <property type="entry name" value="Winged helix' DNA-binding domain"/>
    <property type="match status" value="1"/>
</dbReference>
<dbReference type="Proteomes" id="UP001597267">
    <property type="component" value="Unassembled WGS sequence"/>
</dbReference>
<dbReference type="NCBIfam" id="TIGR01529">
    <property type="entry name" value="argR_whole"/>
    <property type="match status" value="1"/>
</dbReference>
<comment type="caution">
    <text evidence="11">The sequence shown here is derived from an EMBL/GenBank/DDBJ whole genome shotgun (WGS) entry which is preliminary data.</text>
</comment>
<protein>
    <recommendedName>
        <fullName evidence="7 8">Arginine repressor</fullName>
    </recommendedName>
</protein>
<evidence type="ECO:0000259" key="9">
    <source>
        <dbReference type="Pfam" id="PF01316"/>
    </source>
</evidence>
<feature type="domain" description="Arginine repressor C-terminal" evidence="10">
    <location>
        <begin position="81"/>
        <end position="146"/>
    </location>
</feature>
<reference evidence="12" key="1">
    <citation type="journal article" date="2019" name="Int. J. Syst. Evol. Microbiol.">
        <title>The Global Catalogue of Microorganisms (GCM) 10K type strain sequencing project: providing services to taxonomists for standard genome sequencing and annotation.</title>
        <authorList>
            <consortium name="The Broad Institute Genomics Platform"/>
            <consortium name="The Broad Institute Genome Sequencing Center for Infectious Disease"/>
            <person name="Wu L."/>
            <person name="Ma J."/>
        </authorList>
    </citation>
    <scope>NUCLEOTIDE SEQUENCE [LARGE SCALE GENOMIC DNA]</scope>
    <source>
        <strain evidence="12">CCM 8896</strain>
    </source>
</reference>
<evidence type="ECO:0000256" key="2">
    <source>
        <dbReference type="ARBA" id="ARBA00008316"/>
    </source>
</evidence>
<dbReference type="InterPro" id="IPR036388">
    <property type="entry name" value="WH-like_DNA-bd_sf"/>
</dbReference>
<dbReference type="Gene3D" id="3.30.1360.40">
    <property type="match status" value="1"/>
</dbReference>
<dbReference type="EMBL" id="JBHTOP010000026">
    <property type="protein sequence ID" value="MFD1672713.1"/>
    <property type="molecule type" value="Genomic_DNA"/>
</dbReference>
<keyword evidence="3 7" id="KW-0963">Cytoplasm</keyword>
<dbReference type="InterPro" id="IPR036390">
    <property type="entry name" value="WH_DNA-bd_sf"/>
</dbReference>
<dbReference type="Gene3D" id="1.10.10.10">
    <property type="entry name" value="Winged helix-like DNA-binding domain superfamily/Winged helix DNA-binding domain"/>
    <property type="match status" value="1"/>
</dbReference>
<dbReference type="Pfam" id="PF01316">
    <property type="entry name" value="Arg_repressor"/>
    <property type="match status" value="1"/>
</dbReference>
<evidence type="ECO:0000256" key="4">
    <source>
        <dbReference type="ARBA" id="ARBA00023015"/>
    </source>
</evidence>
<name>A0ABW4JAT1_9LACO</name>
<proteinExistence type="inferred from homology"/>
<dbReference type="RefSeq" id="WP_125713253.1">
    <property type="nucleotide sequence ID" value="NZ_JBHTOP010000026.1"/>
</dbReference>
<keyword evidence="4 7" id="KW-0805">Transcription regulation</keyword>
<evidence type="ECO:0000313" key="11">
    <source>
        <dbReference type="EMBL" id="MFD1672713.1"/>
    </source>
</evidence>
<accession>A0ABW4JAT1</accession>
<keyword evidence="7" id="KW-0678">Repressor</keyword>
<evidence type="ECO:0000256" key="8">
    <source>
        <dbReference type="NCBIfam" id="TIGR01529"/>
    </source>
</evidence>
<feature type="domain" description="Arginine repressor DNA-binding" evidence="9">
    <location>
        <begin position="1"/>
        <end position="68"/>
    </location>
</feature>
<comment type="function">
    <text evidence="7">Regulates arginine biosynthesis genes.</text>
</comment>
<comment type="similarity">
    <text evidence="2 7">Belongs to the ArgR family.</text>
</comment>
<evidence type="ECO:0000256" key="5">
    <source>
        <dbReference type="ARBA" id="ARBA00023125"/>
    </source>
</evidence>
<keyword evidence="12" id="KW-1185">Reference proteome</keyword>
<dbReference type="InterPro" id="IPR020899">
    <property type="entry name" value="Arg_repress_C"/>
</dbReference>
<comment type="pathway">
    <text evidence="7">Amino-acid biosynthesis; L-arginine biosynthesis [regulation].</text>
</comment>
<gene>
    <name evidence="7 11" type="primary">argR</name>
    <name evidence="11" type="ORF">ACFQ5M_11435</name>
</gene>
<evidence type="ECO:0000256" key="1">
    <source>
        <dbReference type="ARBA" id="ARBA00004496"/>
    </source>
</evidence>
<evidence type="ECO:0000256" key="3">
    <source>
        <dbReference type="ARBA" id="ARBA00022490"/>
    </source>
</evidence>
<dbReference type="SUPFAM" id="SSF55252">
    <property type="entry name" value="C-terminal domain of arginine repressor"/>
    <property type="match status" value="1"/>
</dbReference>
<dbReference type="PRINTS" id="PR01467">
    <property type="entry name" value="ARGREPRESSOR"/>
</dbReference>
<dbReference type="InterPro" id="IPR020900">
    <property type="entry name" value="Arg_repress_DNA-bd"/>
</dbReference>
<evidence type="ECO:0000259" key="10">
    <source>
        <dbReference type="Pfam" id="PF02863"/>
    </source>
</evidence>
<dbReference type="PANTHER" id="PTHR34471">
    <property type="entry name" value="ARGININE REPRESSOR"/>
    <property type="match status" value="1"/>
</dbReference>
<keyword evidence="7" id="KW-0055">Arginine biosynthesis</keyword>
<dbReference type="PANTHER" id="PTHR34471:SF1">
    <property type="entry name" value="ARGININE REPRESSOR"/>
    <property type="match status" value="1"/>
</dbReference>
<comment type="subcellular location">
    <subcellularLocation>
        <location evidence="1 7">Cytoplasm</location>
    </subcellularLocation>
</comment>
<dbReference type="Pfam" id="PF02863">
    <property type="entry name" value="Arg_repressor_C"/>
    <property type="match status" value="1"/>
</dbReference>